<name>A0A098VUK9_9MICR</name>
<dbReference type="AlphaFoldDB" id="A0A098VUK9"/>
<evidence type="ECO:0000313" key="4">
    <source>
        <dbReference type="Proteomes" id="UP000029725"/>
    </source>
</evidence>
<dbReference type="InterPro" id="IPR007085">
    <property type="entry name" value="DNA/pantothenate-metab_flavo_C"/>
</dbReference>
<gene>
    <name evidence="3" type="ORF">DI09_14p230</name>
</gene>
<sequence length="297" mass="33108">MAAVDEAKLNSFLHKVVTDDAALALICSGPTAVPLEQNTIRLLDNISTGQRGAVSAEYFLAMGYYVIFFHRTNTKLPFIRQVTSEDISSFAGTHFSAHQSGPNQQHATLHPDHRMLLFSFFSFHQYQAGLEIICTHAHRLMRSKLLIFLAAAVSDFTPSDVPLHKINSSVADLSENLTITLKPTPKVVQQITSSWAPTSMIVSFKLETDKSILKQKAIGALEKYRCSAIIANHLPSIRSKMMLIWKKTTFPTLHCHQKGAEVNGNDDCFVFREIDVENGDIEEPMVNLLVQLHSAFL</sequence>
<proteinExistence type="inferred from homology"/>
<evidence type="ECO:0000259" key="2">
    <source>
        <dbReference type="Pfam" id="PF04127"/>
    </source>
</evidence>
<keyword evidence="4" id="KW-1185">Reference proteome</keyword>
<dbReference type="SUPFAM" id="SSF102645">
    <property type="entry name" value="CoaB-like"/>
    <property type="match status" value="1"/>
</dbReference>
<evidence type="ECO:0000313" key="3">
    <source>
        <dbReference type="EMBL" id="KGG52640.1"/>
    </source>
</evidence>
<dbReference type="Proteomes" id="UP000029725">
    <property type="component" value="Unassembled WGS sequence"/>
</dbReference>
<dbReference type="Gene3D" id="3.40.50.10300">
    <property type="entry name" value="CoaB-like"/>
    <property type="match status" value="1"/>
</dbReference>
<reference evidence="3 4" key="1">
    <citation type="submission" date="2014-04" db="EMBL/GenBank/DDBJ databases">
        <title>A new species of microsporidia sheds light on the evolution of extreme parasitism.</title>
        <authorList>
            <person name="Haag K.L."/>
            <person name="James T.Y."/>
            <person name="Larsson R."/>
            <person name="Schaer T.M."/>
            <person name="Refardt D."/>
            <person name="Pombert J.-F."/>
            <person name="Ebert D."/>
        </authorList>
    </citation>
    <scope>NUCLEOTIDE SEQUENCE [LARGE SCALE GENOMIC DNA]</scope>
    <source>
        <strain evidence="3 4">UGP3</strain>
        <tissue evidence="3">Spores</tissue>
    </source>
</reference>
<dbReference type="GO" id="GO:0003824">
    <property type="term" value="F:catalytic activity"/>
    <property type="evidence" value="ECO:0007669"/>
    <property type="project" value="UniProtKB-ARBA"/>
</dbReference>
<accession>A0A098VUK9</accession>
<dbReference type="Pfam" id="PF04127">
    <property type="entry name" value="DFP"/>
    <property type="match status" value="1"/>
</dbReference>
<dbReference type="GO" id="GO:0015937">
    <property type="term" value="P:coenzyme A biosynthetic process"/>
    <property type="evidence" value="ECO:0007669"/>
    <property type="project" value="UniProtKB-ARBA"/>
</dbReference>
<comment type="caution">
    <text evidence="3">The sequence shown here is derived from an EMBL/GenBank/DDBJ whole genome shotgun (WGS) entry which is preliminary data.</text>
</comment>
<dbReference type="EMBL" id="JMKJ01000055">
    <property type="protein sequence ID" value="KGG52640.1"/>
    <property type="molecule type" value="Genomic_DNA"/>
</dbReference>
<dbReference type="VEuPathDB" id="MicrosporidiaDB:DI09_14p230"/>
<evidence type="ECO:0000256" key="1">
    <source>
        <dbReference type="ARBA" id="ARBA00005703"/>
    </source>
</evidence>
<dbReference type="HOGENOM" id="CLU_042326_1_0_1"/>
<organism evidence="3 4">
    <name type="scientific">Mitosporidium daphniae</name>
    <dbReference type="NCBI Taxonomy" id="1485682"/>
    <lineage>
        <taxon>Eukaryota</taxon>
        <taxon>Fungi</taxon>
        <taxon>Fungi incertae sedis</taxon>
        <taxon>Microsporidia</taxon>
        <taxon>Mitosporidium</taxon>
    </lineage>
</organism>
<dbReference type="RefSeq" id="XP_013239067.1">
    <property type="nucleotide sequence ID" value="XM_013383613.1"/>
</dbReference>
<feature type="domain" description="DNA/pantothenate metabolism flavoprotein C-terminal" evidence="2">
    <location>
        <begin position="141"/>
        <end position="235"/>
    </location>
</feature>
<dbReference type="InterPro" id="IPR035929">
    <property type="entry name" value="CoaB-like_sf"/>
</dbReference>
<comment type="similarity">
    <text evidence="1">Belongs to the PPC synthetase family.</text>
</comment>
<protein>
    <submittedName>
        <fullName evidence="3">DNA / pantothenate metabolism flavoprotein</fullName>
    </submittedName>
</protein>
<dbReference type="OrthoDB" id="70224at2759"/>
<dbReference type="GeneID" id="25258477"/>